<accession>A0ABV5QNG4</accession>
<dbReference type="Gene3D" id="2.60.120.200">
    <property type="match status" value="2"/>
</dbReference>
<comment type="caution">
    <text evidence="6">The sequence shown here is derived from an EMBL/GenBank/DDBJ whole genome shotgun (WGS) entry which is preliminary data.</text>
</comment>
<protein>
    <submittedName>
        <fullName evidence="6">LamG-like jellyroll fold domain-containing protein</fullName>
    </submittedName>
</protein>
<reference evidence="6 7" key="1">
    <citation type="submission" date="2024-09" db="EMBL/GenBank/DDBJ databases">
        <authorList>
            <person name="Sun Q."/>
            <person name="Mori K."/>
        </authorList>
    </citation>
    <scope>NUCLEOTIDE SEQUENCE [LARGE SCALE GENOMIC DNA]</scope>
    <source>
        <strain evidence="6 7">JCM 4414</strain>
    </source>
</reference>
<dbReference type="EMBL" id="JBHMCT010000008">
    <property type="protein sequence ID" value="MFB9555042.1"/>
    <property type="molecule type" value="Genomic_DNA"/>
</dbReference>
<dbReference type="InterPro" id="IPR006558">
    <property type="entry name" value="LamG-like"/>
</dbReference>
<evidence type="ECO:0000256" key="3">
    <source>
        <dbReference type="SAM" id="MobiDB-lite"/>
    </source>
</evidence>
<dbReference type="SUPFAM" id="SSF49899">
    <property type="entry name" value="Concanavalin A-like lectins/glucanases"/>
    <property type="match status" value="2"/>
</dbReference>
<keyword evidence="7" id="KW-1185">Reference proteome</keyword>
<dbReference type="InterPro" id="IPR013320">
    <property type="entry name" value="ConA-like_dom_sf"/>
</dbReference>
<evidence type="ECO:0000256" key="2">
    <source>
        <dbReference type="ARBA" id="ARBA00023157"/>
    </source>
</evidence>
<dbReference type="SMART" id="SM00560">
    <property type="entry name" value="LamGL"/>
    <property type="match status" value="2"/>
</dbReference>
<evidence type="ECO:0000313" key="7">
    <source>
        <dbReference type="Proteomes" id="UP001589716"/>
    </source>
</evidence>
<dbReference type="Pfam" id="PF13385">
    <property type="entry name" value="Laminin_G_3"/>
    <property type="match status" value="2"/>
</dbReference>
<keyword evidence="1 4" id="KW-0732">Signal</keyword>
<feature type="domain" description="LamG-like jellyroll fold" evidence="5">
    <location>
        <begin position="1101"/>
        <end position="1229"/>
    </location>
</feature>
<dbReference type="RefSeq" id="WP_345488652.1">
    <property type="nucleotide sequence ID" value="NZ_BAAAWU010000001.1"/>
</dbReference>
<evidence type="ECO:0000256" key="1">
    <source>
        <dbReference type="ARBA" id="ARBA00022729"/>
    </source>
</evidence>
<sequence>MALTAAWALLVSAVPMLTGAPAVADEASAAALTETERALREAADTGSRVEVVGERSERETVFANPDGATFTMEKSIVPVRVDTGEGWVQPDATLVRREDGSIGPKAAAVDLSISGGGPGAGLVTIGEAGQSVSMGWPGKLPTPRLEGERAVYEDVLPDVNLILTATLEGFRQVLEVRTPEAAALPELKAITYDIKADGLRLREGALGSVEALDGNGQVVFRSPTAQMWNSAGEDDAAPADAGLSTRSAGLRALDTASAEDVPAQQETSEPVAPPQEGDPLAGPGAGDEAAVMAVELAKDSLTVVPDADLIAATGAEDFPLYIDPSVELNESERTVLSSDGDVFYNFSGGDNGMSVGKCGSAVINGVSYYCGSGYVNRMYFEFTPEKLRGKHILDATFAVTETWSFSCDSRMVDLQRTDPISSSSKWPGPAVRDHLGDRDVSAGRGTACSPSQPRAVIEFNDNPAETDENLTPAVRALADGKLSVLTLKLSAHDETDTVAWKRFDDDAVIRVKYMSKPAPPAEYGFASSSAPTCSKLATSPNTVTDPTPILMATPRTQSGGETGAMLRVYYDIDGQKPGETTWFDAPPPTDSLAPTTGHLSYSTTARDFPSQAKEWNNPLAEDGTLYRYAAYTYSYADTSYTAPLGSGNSPYCYFRVDSKGPKPPVVTSSSVYKQCVQGGACEPSGGPNQTGSFTFGSATGETNTHYQYRLDDAPWSSWTAMAGSFTVNVTPGLSGSRMLYVRVKDAQGRVGEEAVKFLVKEGPGPVGRWDFNESSGPAVDRSTSNTALQNNLDLTATGTGRNDRGRRGELTAADASKSPDKALALTSASHGAASTTKQVVETQASYTLTAWARLDTAVSGVATVLGQDGAYHSAFYLSYCGDVKTWCVRLPDKDGGGASFSAHRVAALNPPQPKAWTHLGVVVDSGERKIHFYVNGVLQGSDSLTTALWASTGGLQVGRAKYMGSYVDYFPGEIDEAAIWQDKLSAEAMAIEASLKDTRNWAYAELVAQYNPQGASGSSLPDGSGYDNRLTMSSSGSLNGEDIFLDGVDDSATAARPVVDDTGSFSVATSVNVEAGKLSALPTGSRLQVLGQQSGTGSSWSLWFEKTGTIQVPLRDSSGQEVIGANGEFVMKDVPVGRWHFGRLTADGTGASARTTTAQAIDGEVRLTGVFDAEKRTVTLYVNGGQAAAGVGYTAVVGSDFTVGKGWTGSYLPGRISDIRLWAGALTDEAQVEAVVGH</sequence>
<name>A0ABV5QNG4_9ACTN</name>
<feature type="region of interest" description="Disordered" evidence="3">
    <location>
        <begin position="257"/>
        <end position="286"/>
    </location>
</feature>
<keyword evidence="2" id="KW-1015">Disulfide bond</keyword>
<dbReference type="InterPro" id="IPR042837">
    <property type="entry name" value="PTX3"/>
</dbReference>
<organism evidence="6 7">
    <name type="scientific">Streptomyces roseoviridis</name>
    <dbReference type="NCBI Taxonomy" id="67361"/>
    <lineage>
        <taxon>Bacteria</taxon>
        <taxon>Bacillati</taxon>
        <taxon>Actinomycetota</taxon>
        <taxon>Actinomycetes</taxon>
        <taxon>Kitasatosporales</taxon>
        <taxon>Streptomycetaceae</taxon>
        <taxon>Streptomyces</taxon>
    </lineage>
</organism>
<proteinExistence type="predicted"/>
<feature type="domain" description="LamG-like jellyroll fold" evidence="5">
    <location>
        <begin position="844"/>
        <end position="987"/>
    </location>
</feature>
<dbReference type="Proteomes" id="UP001589716">
    <property type="component" value="Unassembled WGS sequence"/>
</dbReference>
<feature type="signal peptide" evidence="4">
    <location>
        <begin position="1"/>
        <end position="24"/>
    </location>
</feature>
<evidence type="ECO:0000313" key="6">
    <source>
        <dbReference type="EMBL" id="MFB9555042.1"/>
    </source>
</evidence>
<evidence type="ECO:0000256" key="4">
    <source>
        <dbReference type="SAM" id="SignalP"/>
    </source>
</evidence>
<dbReference type="PANTHER" id="PTHR46943">
    <property type="entry name" value="PENTRAXIN-RELATED PROTEIN PTX3"/>
    <property type="match status" value="1"/>
</dbReference>
<gene>
    <name evidence="6" type="ORF">ACFFTP_12665</name>
</gene>
<evidence type="ECO:0000259" key="5">
    <source>
        <dbReference type="SMART" id="SM00560"/>
    </source>
</evidence>
<feature type="chain" id="PRO_5046122841" evidence="4">
    <location>
        <begin position="25"/>
        <end position="1238"/>
    </location>
</feature>
<dbReference type="PANTHER" id="PTHR46943:SF1">
    <property type="entry name" value="PENTRAXIN-RELATED PROTEIN PTX3"/>
    <property type="match status" value="1"/>
</dbReference>
<feature type="region of interest" description="Disordered" evidence="3">
    <location>
        <begin position="794"/>
        <end position="821"/>
    </location>
</feature>